<feature type="compositionally biased region" description="Low complexity" evidence="1">
    <location>
        <begin position="289"/>
        <end position="300"/>
    </location>
</feature>
<dbReference type="EMBL" id="JAVHNS010000002">
    <property type="protein sequence ID" value="KAK6362041.1"/>
    <property type="molecule type" value="Genomic_DNA"/>
</dbReference>
<gene>
    <name evidence="2" type="ORF">TWF730_005743</name>
</gene>
<proteinExistence type="predicted"/>
<sequence>MVLHKNKWDKRASKLHEKKLAQKDSKAAAEEKEKTLARAVARAGSRTNHVAPATSSAPLEASKWPAPGGSCSSNSGGSTQSETAITATATVAEGAAREPASHSESENENGDHESDEAGDGENPSRYSRRKKMASNAWRYDEPEPEPGEEPEEVVPEPDYVGITRDKFQAIEEREQKREEIIDIWDHDSGVRRGRTDMDFAPKGNIVKVNRDDFKDVTEKIAKQATADRFRQRFATRKPAARSKDETINFNDHEDELDQLIGNMDLKGKHLGQLTETPQSSKNTTLADNTSSTATKAGSGTQHLDDDWLDDMLR</sequence>
<keyword evidence="3" id="KW-1185">Reference proteome</keyword>
<comment type="caution">
    <text evidence="2">The sequence shown here is derived from an EMBL/GenBank/DDBJ whole genome shotgun (WGS) entry which is preliminary data.</text>
</comment>
<accession>A0AAV9VM37</accession>
<dbReference type="AlphaFoldDB" id="A0AAV9VM37"/>
<dbReference type="Proteomes" id="UP001373714">
    <property type="component" value="Unassembled WGS sequence"/>
</dbReference>
<feature type="compositionally biased region" description="Polar residues" evidence="1">
    <location>
        <begin position="273"/>
        <end position="288"/>
    </location>
</feature>
<protein>
    <submittedName>
        <fullName evidence="2">Uncharacterized protein</fullName>
    </submittedName>
</protein>
<feature type="region of interest" description="Disordered" evidence="1">
    <location>
        <begin position="1"/>
        <end position="160"/>
    </location>
</feature>
<organism evidence="2 3">
    <name type="scientific">Orbilia blumenaviensis</name>
    <dbReference type="NCBI Taxonomy" id="1796055"/>
    <lineage>
        <taxon>Eukaryota</taxon>
        <taxon>Fungi</taxon>
        <taxon>Dikarya</taxon>
        <taxon>Ascomycota</taxon>
        <taxon>Pezizomycotina</taxon>
        <taxon>Orbiliomycetes</taxon>
        <taxon>Orbiliales</taxon>
        <taxon>Orbiliaceae</taxon>
        <taxon>Orbilia</taxon>
    </lineage>
</organism>
<feature type="compositionally biased region" description="Acidic residues" evidence="1">
    <location>
        <begin position="142"/>
        <end position="155"/>
    </location>
</feature>
<name>A0AAV9VM37_9PEZI</name>
<feature type="compositionally biased region" description="Basic and acidic residues" evidence="1">
    <location>
        <begin position="302"/>
        <end position="313"/>
    </location>
</feature>
<evidence type="ECO:0000256" key="1">
    <source>
        <dbReference type="SAM" id="MobiDB-lite"/>
    </source>
</evidence>
<feature type="compositionally biased region" description="Basic and acidic residues" evidence="1">
    <location>
        <begin position="9"/>
        <end position="36"/>
    </location>
</feature>
<evidence type="ECO:0000313" key="3">
    <source>
        <dbReference type="Proteomes" id="UP001373714"/>
    </source>
</evidence>
<feature type="compositionally biased region" description="Basic and acidic residues" evidence="1">
    <location>
        <begin position="95"/>
        <end position="112"/>
    </location>
</feature>
<reference evidence="2 3" key="1">
    <citation type="submission" date="2019-10" db="EMBL/GenBank/DDBJ databases">
        <authorList>
            <person name="Palmer J.M."/>
        </authorList>
    </citation>
    <scope>NUCLEOTIDE SEQUENCE [LARGE SCALE GENOMIC DNA]</scope>
    <source>
        <strain evidence="2 3">TWF730</strain>
    </source>
</reference>
<evidence type="ECO:0000313" key="2">
    <source>
        <dbReference type="EMBL" id="KAK6362041.1"/>
    </source>
</evidence>
<feature type="compositionally biased region" description="Polar residues" evidence="1">
    <location>
        <begin position="45"/>
        <end position="57"/>
    </location>
</feature>
<feature type="region of interest" description="Disordered" evidence="1">
    <location>
        <begin position="273"/>
        <end position="313"/>
    </location>
</feature>
<feature type="compositionally biased region" description="Low complexity" evidence="1">
    <location>
        <begin position="68"/>
        <end position="94"/>
    </location>
</feature>